<evidence type="ECO:0000256" key="7">
    <source>
        <dbReference type="ARBA" id="ARBA00022741"/>
    </source>
</evidence>
<dbReference type="Gene3D" id="3.40.1690.20">
    <property type="match status" value="1"/>
</dbReference>
<keyword evidence="19" id="KW-1185">Reference proteome</keyword>
<dbReference type="GO" id="GO:0006508">
    <property type="term" value="P:proteolysis"/>
    <property type="evidence" value="ECO:0007669"/>
    <property type="project" value="UniProtKB-KW"/>
</dbReference>
<dbReference type="GO" id="GO:0004222">
    <property type="term" value="F:metalloendopeptidase activity"/>
    <property type="evidence" value="ECO:0007669"/>
    <property type="project" value="InterPro"/>
</dbReference>
<dbReference type="Gene3D" id="1.10.8.60">
    <property type="match status" value="1"/>
</dbReference>
<dbReference type="GO" id="GO:0008270">
    <property type="term" value="F:zinc ion binding"/>
    <property type="evidence" value="ECO:0007669"/>
    <property type="project" value="UniProtKB-UniRule"/>
</dbReference>
<dbReference type="Gene3D" id="1.20.58.760">
    <property type="entry name" value="Peptidase M41"/>
    <property type="match status" value="1"/>
</dbReference>
<dbReference type="InterPro" id="IPR011546">
    <property type="entry name" value="Pept_M41_FtsH_extracell"/>
</dbReference>
<keyword evidence="9 15" id="KW-0862">Zinc</keyword>
<comment type="similarity">
    <text evidence="14 15">In the central section; belongs to the AAA ATPase family.</text>
</comment>
<dbReference type="SUPFAM" id="SSF140990">
    <property type="entry name" value="FtsH protease domain-like"/>
    <property type="match status" value="1"/>
</dbReference>
<dbReference type="SMART" id="SM00382">
    <property type="entry name" value="AAA"/>
    <property type="match status" value="1"/>
</dbReference>
<dbReference type="Pfam" id="PF06480">
    <property type="entry name" value="FtsH_ext"/>
    <property type="match status" value="1"/>
</dbReference>
<dbReference type="EMBL" id="OENF01000010">
    <property type="protein sequence ID" value="SOS74049.1"/>
    <property type="molecule type" value="Genomic_DNA"/>
</dbReference>
<comment type="similarity">
    <text evidence="16">Belongs to the AAA ATPase family.</text>
</comment>
<keyword evidence="8 15" id="KW-0378">Hydrolase</keyword>
<gene>
    <name evidence="15 18" type="primary">ftsH</name>
    <name evidence="18" type="ORF">TNO020_180078</name>
</gene>
<dbReference type="PANTHER" id="PTHR43655:SF2">
    <property type="entry name" value="AFG3 LIKE MATRIX AAA PEPTIDASE SUBUNIT 2, ISOFORM A"/>
    <property type="match status" value="1"/>
</dbReference>
<dbReference type="FunFam" id="1.20.58.760:FF:000003">
    <property type="entry name" value="AFG3-like AAA ATPase 2"/>
    <property type="match status" value="1"/>
</dbReference>
<feature type="active site" evidence="15">
    <location>
        <position position="456"/>
    </location>
</feature>
<keyword evidence="4 15" id="KW-0645">Protease</keyword>
<evidence type="ECO:0000256" key="12">
    <source>
        <dbReference type="ARBA" id="ARBA00023049"/>
    </source>
</evidence>
<dbReference type="HAMAP" id="MF_01458">
    <property type="entry name" value="FtsH"/>
    <property type="match status" value="1"/>
</dbReference>
<dbReference type="FunFam" id="1.10.8.60:FF:000001">
    <property type="entry name" value="ATP-dependent zinc metalloprotease FtsH"/>
    <property type="match status" value="1"/>
</dbReference>
<evidence type="ECO:0000313" key="18">
    <source>
        <dbReference type="EMBL" id="SOS74049.1"/>
    </source>
</evidence>
<evidence type="ECO:0000256" key="13">
    <source>
        <dbReference type="ARBA" id="ARBA00023136"/>
    </source>
</evidence>
<evidence type="ECO:0000259" key="17">
    <source>
        <dbReference type="SMART" id="SM00382"/>
    </source>
</evidence>
<keyword evidence="10 15" id="KW-0067">ATP-binding</keyword>
<keyword evidence="13 15" id="KW-0472">Membrane</keyword>
<dbReference type="PANTHER" id="PTHR43655">
    <property type="entry name" value="ATP-DEPENDENT PROTEASE"/>
    <property type="match status" value="1"/>
</dbReference>
<accession>A0A2H1YEX9</accession>
<dbReference type="InterPro" id="IPR003959">
    <property type="entry name" value="ATPase_AAA_core"/>
</dbReference>
<keyword evidence="11 15" id="KW-1133">Transmembrane helix</keyword>
<comment type="cofactor">
    <cofactor evidence="15">
        <name>Zn(2+)</name>
        <dbReference type="ChEBI" id="CHEBI:29105"/>
    </cofactor>
    <text evidence="15">Binds 1 zinc ion per subunit.</text>
</comment>
<evidence type="ECO:0000256" key="11">
    <source>
        <dbReference type="ARBA" id="ARBA00022989"/>
    </source>
</evidence>
<dbReference type="SUPFAM" id="SSF52540">
    <property type="entry name" value="P-loop containing nucleoside triphosphate hydrolases"/>
    <property type="match status" value="1"/>
</dbReference>
<dbReference type="EC" id="3.4.24.-" evidence="15"/>
<dbReference type="Gene3D" id="3.40.50.300">
    <property type="entry name" value="P-loop containing nucleotide triphosphate hydrolases"/>
    <property type="match status" value="1"/>
</dbReference>
<dbReference type="Proteomes" id="UP000234211">
    <property type="component" value="Unassembled WGS sequence"/>
</dbReference>
<evidence type="ECO:0000256" key="1">
    <source>
        <dbReference type="ARBA" id="ARBA00004141"/>
    </source>
</evidence>
<dbReference type="InterPro" id="IPR041569">
    <property type="entry name" value="AAA_lid_3"/>
</dbReference>
<protein>
    <recommendedName>
        <fullName evidence="15">ATP-dependent zinc metalloprotease FtsH</fullName>
        <ecNumber evidence="15">3.4.24.-</ecNumber>
    </recommendedName>
</protein>
<dbReference type="Pfam" id="PF17862">
    <property type="entry name" value="AAA_lid_3"/>
    <property type="match status" value="1"/>
</dbReference>
<organism evidence="18 19">
    <name type="scientific">Tenacibaculum piscium</name>
    <dbReference type="NCBI Taxonomy" id="1458515"/>
    <lineage>
        <taxon>Bacteria</taxon>
        <taxon>Pseudomonadati</taxon>
        <taxon>Bacteroidota</taxon>
        <taxon>Flavobacteriia</taxon>
        <taxon>Flavobacteriales</taxon>
        <taxon>Flavobacteriaceae</taxon>
        <taxon>Tenacibaculum</taxon>
    </lineage>
</organism>
<evidence type="ECO:0000256" key="16">
    <source>
        <dbReference type="RuleBase" id="RU003651"/>
    </source>
</evidence>
<feature type="binding site" evidence="15">
    <location>
        <position position="530"/>
    </location>
    <ligand>
        <name>Zn(2+)</name>
        <dbReference type="ChEBI" id="CHEBI:29105"/>
        <note>catalytic</note>
    </ligand>
</feature>
<comment type="function">
    <text evidence="15">Acts as a processive, ATP-dependent zinc metallopeptidase for both cytoplasmic and membrane proteins. Plays a role in the quality control of integral membrane proteins.</text>
</comment>
<comment type="similarity">
    <text evidence="3">In the N-terminal section; belongs to the AAA ATPase family.</text>
</comment>
<evidence type="ECO:0000256" key="14">
    <source>
        <dbReference type="ARBA" id="ARBA00061570"/>
    </source>
</evidence>
<evidence type="ECO:0000256" key="2">
    <source>
        <dbReference type="ARBA" id="ARBA00010044"/>
    </source>
</evidence>
<evidence type="ECO:0000256" key="6">
    <source>
        <dbReference type="ARBA" id="ARBA00022723"/>
    </source>
</evidence>
<evidence type="ECO:0000313" key="19">
    <source>
        <dbReference type="Proteomes" id="UP000234211"/>
    </source>
</evidence>
<evidence type="ECO:0000256" key="10">
    <source>
        <dbReference type="ARBA" id="ARBA00022840"/>
    </source>
</evidence>
<dbReference type="GO" id="GO:0030163">
    <property type="term" value="P:protein catabolic process"/>
    <property type="evidence" value="ECO:0007669"/>
    <property type="project" value="UniProtKB-UniRule"/>
</dbReference>
<dbReference type="OrthoDB" id="9809379at2"/>
<dbReference type="InterPro" id="IPR037219">
    <property type="entry name" value="Peptidase_M41-like"/>
</dbReference>
<evidence type="ECO:0000256" key="5">
    <source>
        <dbReference type="ARBA" id="ARBA00022692"/>
    </source>
</evidence>
<keyword evidence="15" id="KW-1003">Cell membrane</keyword>
<dbReference type="PROSITE" id="PS00674">
    <property type="entry name" value="AAA"/>
    <property type="match status" value="1"/>
</dbReference>
<dbReference type="GO" id="GO:0005524">
    <property type="term" value="F:ATP binding"/>
    <property type="evidence" value="ECO:0007669"/>
    <property type="project" value="UniProtKB-UniRule"/>
</dbReference>
<evidence type="ECO:0000256" key="15">
    <source>
        <dbReference type="HAMAP-Rule" id="MF_01458"/>
    </source>
</evidence>
<keyword evidence="12 15" id="KW-0482">Metalloprotease</keyword>
<dbReference type="InterPro" id="IPR003960">
    <property type="entry name" value="ATPase_AAA_CS"/>
</dbReference>
<dbReference type="RefSeq" id="WP_101916566.1">
    <property type="nucleotide sequence ID" value="NZ_JAJGWS010000003.1"/>
</dbReference>
<dbReference type="GO" id="GO:0004176">
    <property type="term" value="F:ATP-dependent peptidase activity"/>
    <property type="evidence" value="ECO:0007669"/>
    <property type="project" value="InterPro"/>
</dbReference>
<feature type="binding site" evidence="15">
    <location>
        <position position="455"/>
    </location>
    <ligand>
        <name>Zn(2+)</name>
        <dbReference type="ChEBI" id="CHEBI:29105"/>
        <note>catalytic</note>
    </ligand>
</feature>
<dbReference type="InterPro" id="IPR050928">
    <property type="entry name" value="ATP-dep_Zn_Metalloprotease"/>
</dbReference>
<comment type="subcellular location">
    <subcellularLocation>
        <location evidence="15">Cell membrane</location>
        <topology evidence="15">Multi-pass membrane protein</topology>
        <orientation evidence="15">Cytoplasmic side</orientation>
    </subcellularLocation>
    <subcellularLocation>
        <location evidence="1">Membrane</location>
        <topology evidence="1">Multi-pass membrane protein</topology>
    </subcellularLocation>
</comment>
<keyword evidence="6 15" id="KW-0479">Metal-binding</keyword>
<dbReference type="GO" id="GO:0016887">
    <property type="term" value="F:ATP hydrolysis activity"/>
    <property type="evidence" value="ECO:0007669"/>
    <property type="project" value="UniProtKB-UniRule"/>
</dbReference>
<dbReference type="GO" id="GO:0005886">
    <property type="term" value="C:plasma membrane"/>
    <property type="evidence" value="ECO:0007669"/>
    <property type="project" value="UniProtKB-SubCell"/>
</dbReference>
<reference evidence="19" key="1">
    <citation type="submission" date="2017-11" db="EMBL/GenBank/DDBJ databases">
        <authorList>
            <person name="Duchaud E."/>
        </authorList>
    </citation>
    <scope>NUCLEOTIDE SEQUENCE [LARGE SCALE GENOMIC DNA]</scope>
    <source>
        <strain evidence="19">Tenacibaculum sp. TNO020</strain>
    </source>
</reference>
<dbReference type="InterPro" id="IPR027417">
    <property type="entry name" value="P-loop_NTPase"/>
</dbReference>
<name>A0A2H1YEX9_9FLAO</name>
<dbReference type="NCBIfam" id="TIGR01241">
    <property type="entry name" value="FtsH_fam"/>
    <property type="match status" value="1"/>
</dbReference>
<dbReference type="Pfam" id="PF01434">
    <property type="entry name" value="Peptidase_M41"/>
    <property type="match status" value="1"/>
</dbReference>
<feature type="binding site" evidence="15">
    <location>
        <position position="459"/>
    </location>
    <ligand>
        <name>Zn(2+)</name>
        <dbReference type="ChEBI" id="CHEBI:29105"/>
        <note>catalytic</note>
    </ligand>
</feature>
<dbReference type="InterPro" id="IPR003593">
    <property type="entry name" value="AAA+_ATPase"/>
</dbReference>
<evidence type="ECO:0000256" key="8">
    <source>
        <dbReference type="ARBA" id="ARBA00022801"/>
    </source>
</evidence>
<dbReference type="InterPro" id="IPR000642">
    <property type="entry name" value="Peptidase_M41"/>
</dbReference>
<dbReference type="FunFam" id="3.40.50.300:FF:000001">
    <property type="entry name" value="ATP-dependent zinc metalloprotease FtsH"/>
    <property type="match status" value="1"/>
</dbReference>
<evidence type="ECO:0000256" key="9">
    <source>
        <dbReference type="ARBA" id="ARBA00022833"/>
    </source>
</evidence>
<feature type="binding site" evidence="15">
    <location>
        <begin position="232"/>
        <end position="239"/>
    </location>
    <ligand>
        <name>ATP</name>
        <dbReference type="ChEBI" id="CHEBI:30616"/>
    </ligand>
</feature>
<dbReference type="Pfam" id="PF00004">
    <property type="entry name" value="AAA"/>
    <property type="match status" value="1"/>
</dbReference>
<dbReference type="AlphaFoldDB" id="A0A2H1YEX9"/>
<dbReference type="InterPro" id="IPR005936">
    <property type="entry name" value="FtsH"/>
</dbReference>
<proteinExistence type="inferred from homology"/>
<comment type="similarity">
    <text evidence="2 15">In the C-terminal section; belongs to the peptidase M41 family.</text>
</comment>
<comment type="subunit">
    <text evidence="15">Homohexamer.</text>
</comment>
<dbReference type="CDD" id="cd19501">
    <property type="entry name" value="RecA-like_FtsH"/>
    <property type="match status" value="1"/>
</dbReference>
<evidence type="ECO:0000256" key="4">
    <source>
        <dbReference type="ARBA" id="ARBA00022670"/>
    </source>
</evidence>
<evidence type="ECO:0000256" key="3">
    <source>
        <dbReference type="ARBA" id="ARBA00010550"/>
    </source>
</evidence>
<sequence>MSDKKKNAPKFTFNSFWIYVPILVILLGLSFLNSNNLGTRNISKNEFNKILQQNDIQKIVIENNNVAQIFLKAEAEKKEAHKKITTSPFYRKGAPLYTYNFGDLQNFENEIKKEKADKNLDFDRKNVEATSLITTLFDFLPFILLIGIWIFFMKKMSGGGAGGAGGGSQIFNIGKSKAKLFDENTKVKTSFKDVAGLEGAKEEIQEIVDFLKTPEKYTKLGGKIPKGALLVGPPGTGKTLLAKAVAGEAGVPFFSLSGSDFVEMFVGVGASRVRDLFKKAQEKSPSIIFIDEIDAIGRARGKNNMTGGNDERENTLNQLLTEMDGFGTDTNVIVLAATNRADVLDSALMRAGRFDRQIYVDLPDLHERREIFEVHIKPLKLAKNADLELLAQQTPGFSGADIANLCNEAALIAARNNKEAIEHQDFLDAVDRIVGGLEKKNKVITPKEKEVIAFHEAGHATVSWMLEHAAPLVKVTIVPRGQSLGAAWYLPEERKIVQTDQMLDEMCATMGGRAAEKLIFNKISTGALSDLEKVTKQARAMVTVYGLNERVGNITYYDSSGNDSFVKPYSDDTAKVIDEEISKMIEIQYQRAIDLLTQHKDKLNQLAALLLEKEVMFKVDLEKIFGERPFEIKETKEIKENKESRDLKDL</sequence>
<feature type="transmembrane region" description="Helical" evidence="15">
    <location>
        <begin position="129"/>
        <end position="152"/>
    </location>
</feature>
<feature type="domain" description="AAA+ ATPase" evidence="17">
    <location>
        <begin position="224"/>
        <end position="364"/>
    </location>
</feature>
<keyword evidence="5 15" id="KW-0812">Transmembrane</keyword>
<feature type="transmembrane region" description="Helical" evidence="15">
    <location>
        <begin position="12"/>
        <end position="32"/>
    </location>
</feature>
<keyword evidence="7 15" id="KW-0547">Nucleotide-binding</keyword>